<gene>
    <name evidence="1" type="ORF">PORY_002780</name>
</gene>
<organism evidence="1 2">
    <name type="scientific">Pneumocystis oryctolagi</name>
    <dbReference type="NCBI Taxonomy" id="42067"/>
    <lineage>
        <taxon>Eukaryota</taxon>
        <taxon>Fungi</taxon>
        <taxon>Dikarya</taxon>
        <taxon>Ascomycota</taxon>
        <taxon>Taphrinomycotina</taxon>
        <taxon>Pneumocystomycetes</taxon>
        <taxon>Pneumocystaceae</taxon>
        <taxon>Pneumocystis</taxon>
    </lineage>
</organism>
<comment type="caution">
    <text evidence="1">The sequence shown here is derived from an EMBL/GenBank/DDBJ whole genome shotgun (WGS) entry which is preliminary data.</text>
</comment>
<dbReference type="Proteomes" id="UP000768646">
    <property type="component" value="Unassembled WGS sequence"/>
</dbReference>
<protein>
    <submittedName>
        <fullName evidence="1">Uncharacterized protein</fullName>
    </submittedName>
</protein>
<keyword evidence="2" id="KW-1185">Reference proteome</keyword>
<evidence type="ECO:0000313" key="1">
    <source>
        <dbReference type="EMBL" id="KAG4303817.1"/>
    </source>
</evidence>
<sequence length="83" mass="9305">MENPNTCIDAPSAFLQHIVGRPVLVRLSSGIDYKGVCIIFIFCFIDFSSQVLRRLSLCRSTGVSTKVNRLLCSAIHHYSDFII</sequence>
<name>A0ACB7C9U2_9ASCO</name>
<dbReference type="EMBL" id="JABTEG010000021">
    <property type="protein sequence ID" value="KAG4303817.1"/>
    <property type="molecule type" value="Genomic_DNA"/>
</dbReference>
<proteinExistence type="predicted"/>
<accession>A0ACB7C9U2</accession>
<reference evidence="1 2" key="1">
    <citation type="journal article" date="2021" name="Commun. Biol.">
        <title>Genomic insights into the host specific adaptation of the Pneumocystis genus.</title>
        <authorList>
            <person name="Cisse O.H."/>
            <person name="Ma L."/>
            <person name="Dekker J.P."/>
            <person name="Khil P.P."/>
            <person name="Youn J.-H."/>
            <person name="Brenchley J.M."/>
            <person name="Blair R."/>
            <person name="Pahar B."/>
            <person name="Chabe M."/>
            <person name="Van Rompay K.K.A."/>
            <person name="Keesler R."/>
            <person name="Sukura A."/>
            <person name="Hirsch V."/>
            <person name="Kutty G."/>
            <person name="Liu Y."/>
            <person name="Peng L."/>
            <person name="Chen J."/>
            <person name="Song J."/>
            <person name="Weissenbacher-Lang C."/>
            <person name="Xu J."/>
            <person name="Upham N.S."/>
            <person name="Stajich J.E."/>
            <person name="Cuomo C.A."/>
            <person name="Cushion M.T."/>
            <person name="Kovacs J.A."/>
        </authorList>
    </citation>
    <scope>NUCLEOTIDE SEQUENCE [LARGE SCALE GENOMIC DNA]</scope>
    <source>
        <strain evidence="1 2">RABM</strain>
    </source>
</reference>
<evidence type="ECO:0000313" key="2">
    <source>
        <dbReference type="Proteomes" id="UP000768646"/>
    </source>
</evidence>